<evidence type="ECO:0000313" key="1">
    <source>
        <dbReference type="EMBL" id="KAK8215376.1"/>
    </source>
</evidence>
<dbReference type="EMBL" id="JAMKPW020000008">
    <property type="protein sequence ID" value="KAK8215376.1"/>
    <property type="molecule type" value="Genomic_DNA"/>
</dbReference>
<reference evidence="1" key="1">
    <citation type="submission" date="2024-02" db="EMBL/GenBank/DDBJ databases">
        <title>Metagenome Assembled Genome of Zalaria obscura JY119.</title>
        <authorList>
            <person name="Vighnesh L."/>
            <person name="Jagadeeshwari U."/>
            <person name="Venkata Ramana C."/>
            <person name="Sasikala C."/>
        </authorList>
    </citation>
    <scope>NUCLEOTIDE SEQUENCE</scope>
    <source>
        <strain evidence="1">JY119</strain>
    </source>
</reference>
<name>A0ACC3SN84_9PEZI</name>
<sequence>MCCQFDKTELCYGKTFPRKCEWSKHMDKHTRPYRCSDPSCANILGFTYTGGLHRHQREVHGAYGGPKDRLTCPVAGCKRNTDGKRFTRKENLNEHLRRVHKKGPDGTPLQSEEPPNAPREDVTTPLSPPEDSGSRWGVAGPSSASANGKRKRESVFSDRSGATDSDDLRSEIKRLREENAATKAALAAVQEQLTRLAGGVAQSAVKTES</sequence>
<protein>
    <submittedName>
        <fullName evidence="1">Uncharacterized protein</fullName>
    </submittedName>
</protein>
<organism evidence="1 2">
    <name type="scientific">Zalaria obscura</name>
    <dbReference type="NCBI Taxonomy" id="2024903"/>
    <lineage>
        <taxon>Eukaryota</taxon>
        <taxon>Fungi</taxon>
        <taxon>Dikarya</taxon>
        <taxon>Ascomycota</taxon>
        <taxon>Pezizomycotina</taxon>
        <taxon>Dothideomycetes</taxon>
        <taxon>Dothideomycetidae</taxon>
        <taxon>Dothideales</taxon>
        <taxon>Zalariaceae</taxon>
        <taxon>Zalaria</taxon>
    </lineage>
</organism>
<evidence type="ECO:0000313" key="2">
    <source>
        <dbReference type="Proteomes" id="UP001320706"/>
    </source>
</evidence>
<gene>
    <name evidence="1" type="ORF">M8818_001997</name>
</gene>
<accession>A0ACC3SN84</accession>
<keyword evidence="2" id="KW-1185">Reference proteome</keyword>
<dbReference type="Proteomes" id="UP001320706">
    <property type="component" value="Unassembled WGS sequence"/>
</dbReference>
<proteinExistence type="predicted"/>
<comment type="caution">
    <text evidence="1">The sequence shown here is derived from an EMBL/GenBank/DDBJ whole genome shotgun (WGS) entry which is preliminary data.</text>
</comment>